<keyword evidence="1" id="KW-1133">Transmembrane helix</keyword>
<organism evidence="2 3">
    <name type="scientific">Lithohypha guttulata</name>
    <dbReference type="NCBI Taxonomy" id="1690604"/>
    <lineage>
        <taxon>Eukaryota</taxon>
        <taxon>Fungi</taxon>
        <taxon>Dikarya</taxon>
        <taxon>Ascomycota</taxon>
        <taxon>Pezizomycotina</taxon>
        <taxon>Eurotiomycetes</taxon>
        <taxon>Chaetothyriomycetidae</taxon>
        <taxon>Chaetothyriales</taxon>
        <taxon>Trichomeriaceae</taxon>
        <taxon>Lithohypha</taxon>
    </lineage>
</organism>
<feature type="transmembrane region" description="Helical" evidence="1">
    <location>
        <begin position="84"/>
        <end position="107"/>
    </location>
</feature>
<protein>
    <submittedName>
        <fullName evidence="2">Uncharacterized protein</fullName>
    </submittedName>
</protein>
<reference evidence="2 3" key="1">
    <citation type="submission" date="2023-08" db="EMBL/GenBank/DDBJ databases">
        <title>Black Yeasts Isolated from many extreme environments.</title>
        <authorList>
            <person name="Coleine C."/>
            <person name="Stajich J.E."/>
            <person name="Selbmann L."/>
        </authorList>
    </citation>
    <scope>NUCLEOTIDE SEQUENCE [LARGE SCALE GENOMIC DNA]</scope>
    <source>
        <strain evidence="2 3">CCFEE 5885</strain>
    </source>
</reference>
<dbReference type="Proteomes" id="UP001345013">
    <property type="component" value="Unassembled WGS sequence"/>
</dbReference>
<gene>
    <name evidence="2" type="ORF">LTR24_006273</name>
</gene>
<evidence type="ECO:0000313" key="2">
    <source>
        <dbReference type="EMBL" id="KAK5089360.1"/>
    </source>
</evidence>
<evidence type="ECO:0000256" key="1">
    <source>
        <dbReference type="SAM" id="Phobius"/>
    </source>
</evidence>
<name>A0ABR0K6U2_9EURO</name>
<sequence>MTVPFSQATFGYLYYENVTEADFSARLSLLFNTFWLAAQWNSVIADHSHTNISRFFDTTGELKSDYQQATVTVIQKISVYNANYVWITVLLIVSVILLLCALASLALRIFTIAPDILGFVSSLTRDSPYFESLSPGGSLLDGEQRARKLRSLKVQIVDREKQEQARIRKNRLYD</sequence>
<accession>A0ABR0K6U2</accession>
<dbReference type="EMBL" id="JAVRRG010000079">
    <property type="protein sequence ID" value="KAK5089360.1"/>
    <property type="molecule type" value="Genomic_DNA"/>
</dbReference>
<keyword evidence="1" id="KW-0812">Transmembrane</keyword>
<keyword evidence="3" id="KW-1185">Reference proteome</keyword>
<keyword evidence="1" id="KW-0472">Membrane</keyword>
<comment type="caution">
    <text evidence="2">The sequence shown here is derived from an EMBL/GenBank/DDBJ whole genome shotgun (WGS) entry which is preliminary data.</text>
</comment>
<evidence type="ECO:0000313" key="3">
    <source>
        <dbReference type="Proteomes" id="UP001345013"/>
    </source>
</evidence>
<proteinExistence type="predicted"/>